<evidence type="ECO:0000313" key="2">
    <source>
        <dbReference type="EMBL" id="SON81401.1"/>
    </source>
</evidence>
<comment type="caution">
    <text evidence="3">The sequence shown here is derived from an EMBL/GenBank/DDBJ whole genome shotgun (WGS) entry which is preliminary data.</text>
</comment>
<evidence type="ECO:0000313" key="5">
    <source>
        <dbReference type="Proteomes" id="UP000234181"/>
    </source>
</evidence>
<dbReference type="EMBL" id="OCYS01000093">
    <property type="protein sequence ID" value="SON88706.1"/>
    <property type="molecule type" value="Genomic_DNA"/>
</dbReference>
<evidence type="ECO:0000256" key="1">
    <source>
        <dbReference type="SAM" id="MobiDB-lite"/>
    </source>
</evidence>
<dbReference type="Proteomes" id="UP000234166">
    <property type="component" value="Unassembled WGS sequence"/>
</dbReference>
<gene>
    <name evidence="2" type="ORF">XAP6984_400015</name>
    <name evidence="3" type="ORF">XAP7430_390015</name>
</gene>
<keyword evidence="5" id="KW-1185">Reference proteome</keyword>
<dbReference type="Proteomes" id="UP000234181">
    <property type="component" value="Unassembled WGS sequence"/>
</dbReference>
<proteinExistence type="predicted"/>
<dbReference type="AlphaFoldDB" id="A0AB38E0S5"/>
<reference evidence="4 5" key="1">
    <citation type="submission" date="2017-10" db="EMBL/GenBank/DDBJ databases">
        <authorList>
            <person name="Regsiter A."/>
            <person name="William W."/>
        </authorList>
    </citation>
    <scope>NUCLEOTIDE SEQUENCE [LARGE SCALE GENOMIC DNA]</scope>
    <source>
        <strain evidence="2 5">CFBP6984</strain>
        <strain evidence="3 4">CFBP7430</strain>
    </source>
</reference>
<evidence type="ECO:0000313" key="3">
    <source>
        <dbReference type="EMBL" id="SON88706.1"/>
    </source>
</evidence>
<organism evidence="3 4">
    <name type="scientific">Xanthomonas campestris pv. phaseoli</name>
    <dbReference type="NCBI Taxonomy" id="317013"/>
    <lineage>
        <taxon>Bacteria</taxon>
        <taxon>Pseudomonadati</taxon>
        <taxon>Pseudomonadota</taxon>
        <taxon>Gammaproteobacteria</taxon>
        <taxon>Lysobacterales</taxon>
        <taxon>Lysobacteraceae</taxon>
        <taxon>Xanthomonas</taxon>
    </lineage>
</organism>
<feature type="compositionally biased region" description="Polar residues" evidence="1">
    <location>
        <begin position="82"/>
        <end position="95"/>
    </location>
</feature>
<name>A0AB38E0S5_XANCH</name>
<sequence>MGAAPRRLCEPATGFLMRCKATDGTGQNRPIRCRSPMTEPSEQLATLRTARMRDTHRLADACIGLLIRAVPRSNGDPPTLVTGRTQESVKPSMSSLALAVDTPQTRASGSGGVQHQGLEADTPAQRSAGRPPCDEPRCLTCSGSGAPSTRRSRISVA</sequence>
<protein>
    <submittedName>
        <fullName evidence="3">Uncharacterized protein</fullName>
    </submittedName>
</protein>
<feature type="region of interest" description="Disordered" evidence="1">
    <location>
        <begin position="73"/>
        <end position="157"/>
    </location>
</feature>
<dbReference type="EMBL" id="OCYT01000096">
    <property type="protein sequence ID" value="SON81401.1"/>
    <property type="molecule type" value="Genomic_DNA"/>
</dbReference>
<evidence type="ECO:0000313" key="4">
    <source>
        <dbReference type="Proteomes" id="UP000234166"/>
    </source>
</evidence>
<accession>A0AB38E0S5</accession>